<evidence type="ECO:0000256" key="13">
    <source>
        <dbReference type="SAM" id="Phobius"/>
    </source>
</evidence>
<dbReference type="EMBL" id="ML994097">
    <property type="protein sequence ID" value="KAF2199094.1"/>
    <property type="molecule type" value="Genomic_DNA"/>
</dbReference>
<comment type="similarity">
    <text evidence="3">Belongs to the NDC1 family.</text>
</comment>
<feature type="transmembrane region" description="Helical" evidence="13">
    <location>
        <begin position="205"/>
        <end position="227"/>
    </location>
</feature>
<keyword evidence="12" id="KW-0539">Nucleus</keyword>
<dbReference type="GO" id="GO:0031965">
    <property type="term" value="C:nuclear membrane"/>
    <property type="evidence" value="ECO:0007669"/>
    <property type="project" value="UniProtKB-SubCell"/>
</dbReference>
<evidence type="ECO:0008006" key="16">
    <source>
        <dbReference type="Google" id="ProtNLM"/>
    </source>
</evidence>
<accession>A0A9P4JIW1</accession>
<evidence type="ECO:0000256" key="1">
    <source>
        <dbReference type="ARBA" id="ARBA00004232"/>
    </source>
</evidence>
<keyword evidence="5 13" id="KW-0812">Transmembrane</keyword>
<feature type="transmembrane region" description="Helical" evidence="13">
    <location>
        <begin position="146"/>
        <end position="165"/>
    </location>
</feature>
<comment type="subcellular location">
    <subcellularLocation>
        <location evidence="1">Nucleus membrane</location>
        <topology evidence="1">Multi-pass membrane protein</topology>
    </subcellularLocation>
    <subcellularLocation>
        <location evidence="2">Nucleus</location>
        <location evidence="2">Nuclear pore complex</location>
    </subcellularLocation>
</comment>
<keyword evidence="11 13" id="KW-0472">Membrane</keyword>
<reference evidence="14" key="1">
    <citation type="journal article" date="2020" name="Stud. Mycol.">
        <title>101 Dothideomycetes genomes: a test case for predicting lifestyles and emergence of pathogens.</title>
        <authorList>
            <person name="Haridas S."/>
            <person name="Albert R."/>
            <person name="Binder M."/>
            <person name="Bloem J."/>
            <person name="Labutti K."/>
            <person name="Salamov A."/>
            <person name="Andreopoulos B."/>
            <person name="Baker S."/>
            <person name="Barry K."/>
            <person name="Bills G."/>
            <person name="Bluhm B."/>
            <person name="Cannon C."/>
            <person name="Castanera R."/>
            <person name="Culley D."/>
            <person name="Daum C."/>
            <person name="Ezra D."/>
            <person name="Gonzalez J."/>
            <person name="Henrissat B."/>
            <person name="Kuo A."/>
            <person name="Liang C."/>
            <person name="Lipzen A."/>
            <person name="Lutzoni F."/>
            <person name="Magnuson J."/>
            <person name="Mondo S."/>
            <person name="Nolan M."/>
            <person name="Ohm R."/>
            <person name="Pangilinan J."/>
            <person name="Park H.-J."/>
            <person name="Ramirez L."/>
            <person name="Alfaro M."/>
            <person name="Sun H."/>
            <person name="Tritt A."/>
            <person name="Yoshinaga Y."/>
            <person name="Zwiers L.-H."/>
            <person name="Turgeon B."/>
            <person name="Goodwin S."/>
            <person name="Spatafora J."/>
            <person name="Crous P."/>
            <person name="Grigoriev I."/>
        </authorList>
    </citation>
    <scope>NUCLEOTIDE SEQUENCE</scope>
    <source>
        <strain evidence="14">ATCC 74209</strain>
    </source>
</reference>
<keyword evidence="8 13" id="KW-1133">Transmembrane helix</keyword>
<evidence type="ECO:0000256" key="7">
    <source>
        <dbReference type="ARBA" id="ARBA00022927"/>
    </source>
</evidence>
<dbReference type="GO" id="GO:0005816">
    <property type="term" value="C:spindle pole body"/>
    <property type="evidence" value="ECO:0007669"/>
    <property type="project" value="TreeGrafter"/>
</dbReference>
<dbReference type="GO" id="GO:0070762">
    <property type="term" value="C:nuclear pore transmembrane ring"/>
    <property type="evidence" value="ECO:0007669"/>
    <property type="project" value="TreeGrafter"/>
</dbReference>
<dbReference type="GO" id="GO:0015031">
    <property type="term" value="P:protein transport"/>
    <property type="evidence" value="ECO:0007669"/>
    <property type="project" value="UniProtKB-KW"/>
</dbReference>
<dbReference type="InterPro" id="IPR019049">
    <property type="entry name" value="Nucleoporin_prot_Ndc1/Nup"/>
</dbReference>
<dbReference type="OrthoDB" id="67850at2759"/>
<feature type="transmembrane region" description="Helical" evidence="13">
    <location>
        <begin position="47"/>
        <end position="71"/>
    </location>
</feature>
<evidence type="ECO:0000256" key="8">
    <source>
        <dbReference type="ARBA" id="ARBA00022989"/>
    </source>
</evidence>
<dbReference type="PANTHER" id="PTHR13269:SF6">
    <property type="entry name" value="NUCLEOPORIN NDC1"/>
    <property type="match status" value="1"/>
</dbReference>
<evidence type="ECO:0000256" key="3">
    <source>
        <dbReference type="ARBA" id="ARBA00005760"/>
    </source>
</evidence>
<comment type="caution">
    <text evidence="14">The sequence shown here is derived from an EMBL/GenBank/DDBJ whole genome shotgun (WGS) entry which is preliminary data.</text>
</comment>
<sequence length="609" mass="68702">MPPAIRPYRDFVTPALHRRFASASGFTLLACYSVAVLMGPWNDALWAWFPLGSAAIKTGLLFIVTLIVYILRVSQMHVGQRSTTKPFETFRQYALRFDTPRTVVAYALSAFLFSEVYIWSRNSDARLQYTDPGKLHERIKLNERPLFLRSMFILLAFGQAAVHLWRDYDRVPIPVSCSRKLQNKSTSTPVTSSPGCQVLANLPKIVIKSGVMVGLVVLFGPVVYLFILRKSLWSWHYAFARYLVSLPKIMRPSGLGNAFELLLKFGFEGTLLVSLWDVSNNLFDQHMAREPLKKDKPITNDSKDPNGSLLNGLKSKKEVTKNIAFWELALITGRFAERRQAIYQEIDRKNGATGTQIVALCLKELRAIISRVDSHASSPQGNNVNATPVSLQLVPRISSPLKEDKITDSGFQPENRLQKFEAFASDVARVHSSPENAARAPARKFLESGAKNLNQQVQQSTGFINGYWNSFTQSSFGELFRTTVRRTANVVVNGAPYSHICLIINAVNALTSLTVQSLKEDALGQFHKEVPGIIRVFTVAIKKTEAYLQTLVTEEKVPEVMDVLDLLRTGLEKILTAFAEYLHEMEMTKDEIQEAKEVLLRREMQERRR</sequence>
<keyword evidence="4" id="KW-0813">Transport</keyword>
<evidence type="ECO:0000256" key="6">
    <source>
        <dbReference type="ARBA" id="ARBA00022816"/>
    </source>
</evidence>
<protein>
    <recommendedName>
        <fullName evidence="16">Nucleoporin protein Ndc1-Nup</fullName>
    </recommendedName>
</protein>
<name>A0A9P4JIW1_9PLEO</name>
<evidence type="ECO:0000256" key="10">
    <source>
        <dbReference type="ARBA" id="ARBA00023132"/>
    </source>
</evidence>
<keyword evidence="7" id="KW-0653">Protein transport</keyword>
<proteinExistence type="inferred from homology"/>
<evidence type="ECO:0000256" key="12">
    <source>
        <dbReference type="ARBA" id="ARBA00023242"/>
    </source>
</evidence>
<dbReference type="Pfam" id="PF09531">
    <property type="entry name" value="Ndc1_Nup"/>
    <property type="match status" value="1"/>
</dbReference>
<dbReference type="PROSITE" id="PS51257">
    <property type="entry name" value="PROKAR_LIPOPROTEIN"/>
    <property type="match status" value="1"/>
</dbReference>
<feature type="transmembrane region" description="Helical" evidence="13">
    <location>
        <begin position="20"/>
        <end position="41"/>
    </location>
</feature>
<dbReference type="GO" id="GO:0006999">
    <property type="term" value="P:nuclear pore organization"/>
    <property type="evidence" value="ECO:0007669"/>
    <property type="project" value="TreeGrafter"/>
</dbReference>
<dbReference type="GO" id="GO:0106166">
    <property type="term" value="F:spindle pole body-nuclear membrane anchor activity"/>
    <property type="evidence" value="ECO:0007669"/>
    <property type="project" value="TreeGrafter"/>
</dbReference>
<dbReference type="GO" id="GO:0051028">
    <property type="term" value="P:mRNA transport"/>
    <property type="evidence" value="ECO:0007669"/>
    <property type="project" value="UniProtKB-KW"/>
</dbReference>
<dbReference type="GO" id="GO:0070631">
    <property type="term" value="P:spindle pole body localization"/>
    <property type="evidence" value="ECO:0007669"/>
    <property type="project" value="TreeGrafter"/>
</dbReference>
<evidence type="ECO:0000256" key="11">
    <source>
        <dbReference type="ARBA" id="ARBA00023136"/>
    </source>
</evidence>
<gene>
    <name evidence="14" type="ORF">GQ43DRAFT_442796</name>
</gene>
<evidence type="ECO:0000256" key="4">
    <source>
        <dbReference type="ARBA" id="ARBA00022448"/>
    </source>
</evidence>
<evidence type="ECO:0000256" key="5">
    <source>
        <dbReference type="ARBA" id="ARBA00022692"/>
    </source>
</evidence>
<dbReference type="PANTHER" id="PTHR13269">
    <property type="entry name" value="NUCLEOPORIN NDC1"/>
    <property type="match status" value="1"/>
</dbReference>
<organism evidence="14 15">
    <name type="scientific">Delitschia confertaspora ATCC 74209</name>
    <dbReference type="NCBI Taxonomy" id="1513339"/>
    <lineage>
        <taxon>Eukaryota</taxon>
        <taxon>Fungi</taxon>
        <taxon>Dikarya</taxon>
        <taxon>Ascomycota</taxon>
        <taxon>Pezizomycotina</taxon>
        <taxon>Dothideomycetes</taxon>
        <taxon>Pleosporomycetidae</taxon>
        <taxon>Pleosporales</taxon>
        <taxon>Delitschiaceae</taxon>
        <taxon>Delitschia</taxon>
    </lineage>
</organism>
<dbReference type="Proteomes" id="UP000799536">
    <property type="component" value="Unassembled WGS sequence"/>
</dbReference>
<keyword evidence="6" id="KW-0509">mRNA transport</keyword>
<keyword evidence="9" id="KW-0811">Translocation</keyword>
<dbReference type="AlphaFoldDB" id="A0A9P4JIW1"/>
<evidence type="ECO:0000313" key="14">
    <source>
        <dbReference type="EMBL" id="KAF2199094.1"/>
    </source>
</evidence>
<keyword evidence="10" id="KW-0906">Nuclear pore complex</keyword>
<keyword evidence="15" id="KW-1185">Reference proteome</keyword>
<evidence type="ECO:0000256" key="2">
    <source>
        <dbReference type="ARBA" id="ARBA00004567"/>
    </source>
</evidence>
<evidence type="ECO:0000313" key="15">
    <source>
        <dbReference type="Proteomes" id="UP000799536"/>
    </source>
</evidence>
<evidence type="ECO:0000256" key="9">
    <source>
        <dbReference type="ARBA" id="ARBA00023010"/>
    </source>
</evidence>